<keyword evidence="3" id="KW-0862">Zinc</keyword>
<feature type="domain" description="FYVE-type" evidence="6">
    <location>
        <begin position="26"/>
        <end position="86"/>
    </location>
</feature>
<dbReference type="PANTHER" id="PTHR43102">
    <property type="entry name" value="SLR1143 PROTEIN"/>
    <property type="match status" value="1"/>
</dbReference>
<evidence type="ECO:0000256" key="2">
    <source>
        <dbReference type="ARBA" id="ARBA00022771"/>
    </source>
</evidence>
<dbReference type="Pfam" id="PF01590">
    <property type="entry name" value="GAF"/>
    <property type="match status" value="1"/>
</dbReference>
<protein>
    <recommendedName>
        <fullName evidence="6">FYVE-type domain-containing protein</fullName>
    </recommendedName>
</protein>
<evidence type="ECO:0000256" key="4">
    <source>
        <dbReference type="PROSITE-ProRule" id="PRU00091"/>
    </source>
</evidence>
<sequence length="500" mass="54355">MTKDAARRDDEFLVQHLVDPQEWVSDHDRIACNVCSRAFGTFRRKHHCRMCGEVVCSGCTLHKNALLATIGYTRVRVCITCIFSHAQTQKSVRPFSPRSASPTTNSSDEDSRRWLSNHLHSPVSSGGQDHDLDPESPASSEDNQHPARRARAPGRSANNQDTNDDVADPAWTHPWPRPPVPLDEQDRLDALHGLHILDTEPETCFDMICDLAKARLSCPMAAVSFVDEHRQWFKASAGLAHKMIPRKIAFCAYTVYAKEPVVVLDALKDRRFDCNPLVSGAAAVRFYAAAPIIDRRSGHAIGSVFVLDTRPRESCDVQILERLADAASENLPEHVDDIVTPNQEEEAEAAMRQQHEVIEAAAAVHEARVRRASQPPTLVLSAPVAPLPVSHGTTAAASVAVPVTAPGPEPAPAPAAAPVSSPSSTLSLAGATPASNGESMEVLLMRLLTQNTETQQQLANQQLSLNSTLTTHSVQITKLMKDVARMEAKIDSKVKGATAV</sequence>
<feature type="compositionally biased region" description="Polar residues" evidence="5">
    <location>
        <begin position="118"/>
        <end position="127"/>
    </location>
</feature>
<proteinExistence type="predicted"/>
<evidence type="ECO:0000256" key="3">
    <source>
        <dbReference type="ARBA" id="ARBA00022833"/>
    </source>
</evidence>
<keyword evidence="2 4" id="KW-0863">Zinc-finger</keyword>
<name>A0AAD5LJD7_PYTIN</name>
<dbReference type="InterPro" id="IPR013083">
    <property type="entry name" value="Znf_RING/FYVE/PHD"/>
</dbReference>
<evidence type="ECO:0000259" key="6">
    <source>
        <dbReference type="PROSITE" id="PS50178"/>
    </source>
</evidence>
<keyword evidence="1" id="KW-0479">Metal-binding</keyword>
<dbReference type="Proteomes" id="UP001209570">
    <property type="component" value="Unassembled WGS sequence"/>
</dbReference>
<dbReference type="InterPro" id="IPR029016">
    <property type="entry name" value="GAF-like_dom_sf"/>
</dbReference>
<gene>
    <name evidence="7" type="ORF">P43SY_005441</name>
</gene>
<feature type="region of interest" description="Disordered" evidence="5">
    <location>
        <begin position="407"/>
        <end position="434"/>
    </location>
</feature>
<evidence type="ECO:0000256" key="1">
    <source>
        <dbReference type="ARBA" id="ARBA00022723"/>
    </source>
</evidence>
<dbReference type="GO" id="GO:0008270">
    <property type="term" value="F:zinc ion binding"/>
    <property type="evidence" value="ECO:0007669"/>
    <property type="project" value="UniProtKB-KW"/>
</dbReference>
<feature type="region of interest" description="Disordered" evidence="5">
    <location>
        <begin position="92"/>
        <end position="176"/>
    </location>
</feature>
<dbReference type="InterPro" id="IPR000306">
    <property type="entry name" value="Znf_FYVE"/>
</dbReference>
<dbReference type="EMBL" id="JAKCXM010000149">
    <property type="protein sequence ID" value="KAJ0400668.1"/>
    <property type="molecule type" value="Genomic_DNA"/>
</dbReference>
<keyword evidence="8" id="KW-1185">Reference proteome</keyword>
<evidence type="ECO:0000313" key="8">
    <source>
        <dbReference type="Proteomes" id="UP001209570"/>
    </source>
</evidence>
<dbReference type="PROSITE" id="PS50178">
    <property type="entry name" value="ZF_FYVE"/>
    <property type="match status" value="1"/>
</dbReference>
<evidence type="ECO:0000313" key="7">
    <source>
        <dbReference type="EMBL" id="KAJ0400668.1"/>
    </source>
</evidence>
<dbReference type="AlphaFoldDB" id="A0AAD5LJD7"/>
<dbReference type="Gene3D" id="3.30.450.40">
    <property type="match status" value="1"/>
</dbReference>
<dbReference type="Pfam" id="PF01363">
    <property type="entry name" value="FYVE"/>
    <property type="match status" value="1"/>
</dbReference>
<dbReference type="Gene3D" id="3.30.40.10">
    <property type="entry name" value="Zinc/RING finger domain, C3HC4 (zinc finger)"/>
    <property type="match status" value="1"/>
</dbReference>
<dbReference type="InterPro" id="IPR011011">
    <property type="entry name" value="Znf_FYVE_PHD"/>
</dbReference>
<dbReference type="PANTHER" id="PTHR43102:SF2">
    <property type="entry name" value="GAF DOMAIN-CONTAINING PROTEIN"/>
    <property type="match status" value="1"/>
</dbReference>
<feature type="compositionally biased region" description="Low complexity" evidence="5">
    <location>
        <begin position="416"/>
        <end position="431"/>
    </location>
</feature>
<comment type="caution">
    <text evidence="7">The sequence shown here is derived from an EMBL/GenBank/DDBJ whole genome shotgun (WGS) entry which is preliminary data.</text>
</comment>
<organism evidence="7 8">
    <name type="scientific">Pythium insidiosum</name>
    <name type="common">Pythiosis disease agent</name>
    <dbReference type="NCBI Taxonomy" id="114742"/>
    <lineage>
        <taxon>Eukaryota</taxon>
        <taxon>Sar</taxon>
        <taxon>Stramenopiles</taxon>
        <taxon>Oomycota</taxon>
        <taxon>Peronosporomycetes</taxon>
        <taxon>Pythiales</taxon>
        <taxon>Pythiaceae</taxon>
        <taxon>Pythium</taxon>
    </lineage>
</organism>
<dbReference type="InterPro" id="IPR017455">
    <property type="entry name" value="Znf_FYVE-rel"/>
</dbReference>
<evidence type="ECO:0000256" key="5">
    <source>
        <dbReference type="SAM" id="MobiDB-lite"/>
    </source>
</evidence>
<dbReference type="SMART" id="SM00064">
    <property type="entry name" value="FYVE"/>
    <property type="match status" value="1"/>
</dbReference>
<dbReference type="InterPro" id="IPR003018">
    <property type="entry name" value="GAF"/>
</dbReference>
<dbReference type="SUPFAM" id="SSF55781">
    <property type="entry name" value="GAF domain-like"/>
    <property type="match status" value="1"/>
</dbReference>
<accession>A0AAD5LJD7</accession>
<dbReference type="CDD" id="cd00065">
    <property type="entry name" value="FYVE_like_SF"/>
    <property type="match status" value="1"/>
</dbReference>
<dbReference type="SUPFAM" id="SSF57903">
    <property type="entry name" value="FYVE/PHD zinc finger"/>
    <property type="match status" value="1"/>
</dbReference>
<reference evidence="7" key="1">
    <citation type="submission" date="2021-12" db="EMBL/GenBank/DDBJ databases">
        <title>Prjna785345.</title>
        <authorList>
            <person name="Rujirawat T."/>
            <person name="Krajaejun T."/>
        </authorList>
    </citation>
    <scope>NUCLEOTIDE SEQUENCE</scope>
    <source>
        <strain evidence="7">Pi057C3</strain>
    </source>
</reference>